<dbReference type="Pfam" id="PF08541">
    <property type="entry name" value="ACP_syn_III_C"/>
    <property type="match status" value="1"/>
</dbReference>
<dbReference type="AlphaFoldDB" id="A0A4Z0MEN9"/>
<dbReference type="GO" id="GO:0004315">
    <property type="term" value="F:3-oxoacyl-[acyl-carrier-protein] synthase activity"/>
    <property type="evidence" value="ECO:0007669"/>
    <property type="project" value="InterPro"/>
</dbReference>
<accession>A0A4Z0MEN9</accession>
<dbReference type="RefSeq" id="WP_135532612.1">
    <property type="nucleotide sequence ID" value="NZ_SRKZ01000007.1"/>
</dbReference>
<dbReference type="Proteomes" id="UP000298284">
    <property type="component" value="Unassembled WGS sequence"/>
</dbReference>
<feature type="domain" description="Beta-ketoacyl-[acyl-carrier-protein] synthase III N-terminal" evidence="4">
    <location>
        <begin position="135"/>
        <end position="209"/>
    </location>
</feature>
<dbReference type="InterPro" id="IPR013751">
    <property type="entry name" value="ACP_syn_III_N"/>
</dbReference>
<feature type="domain" description="Beta-ketoacyl-[acyl-carrier-protein] synthase III C-terminal" evidence="3">
    <location>
        <begin position="261"/>
        <end position="360"/>
    </location>
</feature>
<evidence type="ECO:0000259" key="4">
    <source>
        <dbReference type="Pfam" id="PF08545"/>
    </source>
</evidence>
<dbReference type="InterPro" id="IPR016039">
    <property type="entry name" value="Thiolase-like"/>
</dbReference>
<dbReference type="PANTHER" id="PTHR34069">
    <property type="entry name" value="3-OXOACYL-[ACYL-CARRIER-PROTEIN] SYNTHASE 3"/>
    <property type="match status" value="1"/>
</dbReference>
<dbReference type="InterPro" id="IPR013747">
    <property type="entry name" value="ACP_syn_III_C"/>
</dbReference>
<dbReference type="Pfam" id="PF08545">
    <property type="entry name" value="ACP_syn_III"/>
    <property type="match status" value="1"/>
</dbReference>
<dbReference type="SUPFAM" id="SSF53901">
    <property type="entry name" value="Thiolase-like"/>
    <property type="match status" value="1"/>
</dbReference>
<evidence type="ECO:0000256" key="2">
    <source>
        <dbReference type="ARBA" id="ARBA00023315"/>
    </source>
</evidence>
<dbReference type="Gene3D" id="3.40.47.10">
    <property type="match status" value="2"/>
</dbReference>
<dbReference type="PANTHER" id="PTHR34069:SF2">
    <property type="entry name" value="BETA-KETOACYL-[ACYL-CARRIER-PROTEIN] SYNTHASE III"/>
    <property type="match status" value="1"/>
</dbReference>
<protein>
    <submittedName>
        <fullName evidence="5">Ketoacyl-ACP synthase III</fullName>
    </submittedName>
</protein>
<comment type="caution">
    <text evidence="5">The sequence shown here is derived from an EMBL/GenBank/DDBJ whole genome shotgun (WGS) entry which is preliminary data.</text>
</comment>
<keyword evidence="2" id="KW-0012">Acyltransferase</keyword>
<keyword evidence="1" id="KW-0808">Transferase</keyword>
<dbReference type="OrthoDB" id="5171393at2"/>
<dbReference type="GO" id="GO:0006633">
    <property type="term" value="P:fatty acid biosynthetic process"/>
    <property type="evidence" value="ECO:0007669"/>
    <property type="project" value="InterPro"/>
</dbReference>
<organism evidence="5 6">
    <name type="scientific">Hymenobacter wooponensis</name>
    <dbReference type="NCBI Taxonomy" id="1525360"/>
    <lineage>
        <taxon>Bacteria</taxon>
        <taxon>Pseudomonadati</taxon>
        <taxon>Bacteroidota</taxon>
        <taxon>Cytophagia</taxon>
        <taxon>Cytophagales</taxon>
        <taxon>Hymenobacteraceae</taxon>
        <taxon>Hymenobacter</taxon>
    </lineage>
</organism>
<dbReference type="GO" id="GO:0044550">
    <property type="term" value="P:secondary metabolite biosynthetic process"/>
    <property type="evidence" value="ECO:0007669"/>
    <property type="project" value="TreeGrafter"/>
</dbReference>
<dbReference type="EMBL" id="SRKZ01000007">
    <property type="protein sequence ID" value="TGD77939.1"/>
    <property type="molecule type" value="Genomic_DNA"/>
</dbReference>
<dbReference type="CDD" id="cd00830">
    <property type="entry name" value="KAS_III"/>
    <property type="match status" value="1"/>
</dbReference>
<evidence type="ECO:0000313" key="6">
    <source>
        <dbReference type="Proteomes" id="UP000298284"/>
    </source>
</evidence>
<gene>
    <name evidence="5" type="ORF">EU557_21860</name>
</gene>
<proteinExistence type="predicted"/>
<keyword evidence="6" id="KW-1185">Reference proteome</keyword>
<evidence type="ECO:0000256" key="1">
    <source>
        <dbReference type="ARBA" id="ARBA00022679"/>
    </source>
</evidence>
<evidence type="ECO:0000313" key="5">
    <source>
        <dbReference type="EMBL" id="TGD77939.1"/>
    </source>
</evidence>
<reference evidence="5 6" key="1">
    <citation type="submission" date="2019-04" db="EMBL/GenBank/DDBJ databases">
        <authorList>
            <person name="Feng G."/>
            <person name="Zhang J."/>
            <person name="Zhu H."/>
        </authorList>
    </citation>
    <scope>NUCLEOTIDE SEQUENCE [LARGE SCALE GENOMIC DNA]</scope>
    <source>
        <strain evidence="5 6">JCM 19491</strain>
    </source>
</reference>
<evidence type="ECO:0000259" key="3">
    <source>
        <dbReference type="Pfam" id="PF08541"/>
    </source>
</evidence>
<name>A0A4Z0MEN9_9BACT</name>
<sequence>MINTSRIYSVIVGSGSYIPHSIVTNQDFSTTEFYDSSGARLQKPSSEIVEKFEQITDIQARRYVTDDQVTSDIAFLAAQEALSTSGVNQEELDYIIVAHNFGDVPAHNKRTDMVPSLAARVKHKLGIVNPFTVAYDLPFGCPGWLQAVIQADYYLRSGDAKKILVIGAEVLSRVSDPHDRDSMLYADGAGAVILQAVESAEPVGIITHTTRSDTERAAHLLRMGSSYNAEYAGTDQFLKMDGRKLYEYALKTVPQAIQACLEKAQVPIEEVHKILIHQANGKMDEAILKRLYSLYNIQEVPQDVMPMTISWLGNSSVATLPTLLDLMLNDKMDKHEINAGDTLVFASVGAGMNINAVVYKMPN</sequence>